<organism evidence="1 2">
    <name type="scientific">Catellicoccus marimammalium M35/04/3</name>
    <dbReference type="NCBI Taxonomy" id="1234409"/>
    <lineage>
        <taxon>Bacteria</taxon>
        <taxon>Bacillati</taxon>
        <taxon>Bacillota</taxon>
        <taxon>Bacilli</taxon>
        <taxon>Lactobacillales</taxon>
        <taxon>Enterococcaceae</taxon>
        <taxon>Catellicoccus</taxon>
    </lineage>
</organism>
<protein>
    <submittedName>
        <fullName evidence="1">Uncharacterized protein</fullName>
    </submittedName>
</protein>
<gene>
    <name evidence="1" type="ORF">C683_0272</name>
</gene>
<evidence type="ECO:0000313" key="1">
    <source>
        <dbReference type="EMBL" id="EKU27807.1"/>
    </source>
</evidence>
<proteinExistence type="predicted"/>
<dbReference type="EMBL" id="AMYT01000008">
    <property type="protein sequence ID" value="EKU27807.1"/>
    <property type="molecule type" value="Genomic_DNA"/>
</dbReference>
<dbReference type="AlphaFoldDB" id="K8ZCM7"/>
<accession>K8ZCM7</accession>
<evidence type="ECO:0000313" key="2">
    <source>
        <dbReference type="Proteomes" id="UP000016057"/>
    </source>
</evidence>
<reference evidence="1 2" key="1">
    <citation type="journal article" date="2013" name="Genome Announc.">
        <title>Draft Genome Sequence of Catellicoccus marimammalium, a Novel Species Commonly Found in Gull Feces.</title>
        <authorList>
            <person name="Weigand M.R."/>
            <person name="Ryu H."/>
            <person name="Bozcek L."/>
            <person name="Konstantinidis K.T."/>
            <person name="Santo Domingo J.W."/>
        </authorList>
    </citation>
    <scope>NUCLEOTIDE SEQUENCE [LARGE SCALE GENOMIC DNA]</scope>
    <source>
        <strain evidence="1 2">M35/04/3</strain>
    </source>
</reference>
<dbReference type="Proteomes" id="UP000016057">
    <property type="component" value="Unassembled WGS sequence"/>
</dbReference>
<comment type="caution">
    <text evidence="1">The sequence shown here is derived from an EMBL/GenBank/DDBJ whole genome shotgun (WGS) entry which is preliminary data.</text>
</comment>
<name>K8ZCM7_9ENTE</name>
<sequence length="37" mass="4662">MIHDHWKQMGLKPKNAFRLIRLKIKLFWQRLFSHSQK</sequence>
<keyword evidence="2" id="KW-1185">Reference proteome</keyword>